<evidence type="ECO:0000256" key="1">
    <source>
        <dbReference type="ARBA" id="ARBA00022679"/>
    </source>
</evidence>
<evidence type="ECO:0000256" key="5">
    <source>
        <dbReference type="ARBA" id="ARBA00023134"/>
    </source>
</evidence>
<dbReference type="InterPro" id="IPR027417">
    <property type="entry name" value="P-loop_NTPase"/>
</dbReference>
<dbReference type="PROSITE" id="PS51722">
    <property type="entry name" value="G_TR_2"/>
    <property type="match status" value="1"/>
</dbReference>
<feature type="binding site" evidence="6">
    <location>
        <begin position="196"/>
        <end position="200"/>
    </location>
    <ligand>
        <name>GTP</name>
        <dbReference type="ChEBI" id="CHEBI:37565"/>
    </ligand>
</feature>
<evidence type="ECO:0000256" key="7">
    <source>
        <dbReference type="SAM" id="MobiDB-lite"/>
    </source>
</evidence>
<feature type="binding site" evidence="6">
    <location>
        <begin position="120"/>
        <end position="127"/>
    </location>
    <ligand>
        <name>GTP</name>
        <dbReference type="ChEBI" id="CHEBI:37565"/>
    </ligand>
</feature>
<dbReference type="HAMAP" id="MF_00062">
    <property type="entry name" value="Sulf_adenylyltr_sub1"/>
    <property type="match status" value="1"/>
</dbReference>
<evidence type="ECO:0000259" key="8">
    <source>
        <dbReference type="PROSITE" id="PS51722"/>
    </source>
</evidence>
<feature type="region of interest" description="Disordered" evidence="7">
    <location>
        <begin position="1"/>
        <end position="71"/>
    </location>
</feature>
<dbReference type="InterPro" id="IPR009001">
    <property type="entry name" value="Transl_elong_EF1A/Init_IF2_C"/>
</dbReference>
<dbReference type="PATRIC" id="fig|926566.3.peg.1339"/>
<dbReference type="CDD" id="cd04166">
    <property type="entry name" value="CysN_ATPS"/>
    <property type="match status" value="1"/>
</dbReference>
<keyword evidence="1 6" id="KW-0808">Transferase</keyword>
<dbReference type="SUPFAM" id="SSF50465">
    <property type="entry name" value="EF-Tu/eEF-1alpha/eIF2-gamma C-terminal domain"/>
    <property type="match status" value="1"/>
</dbReference>
<dbReference type="EC" id="2.7.7.4" evidence="6"/>
<dbReference type="NCBIfam" id="TIGR02034">
    <property type="entry name" value="CysN"/>
    <property type="match status" value="1"/>
</dbReference>
<dbReference type="OrthoDB" id="9804504at2"/>
<dbReference type="SUPFAM" id="SSF50447">
    <property type="entry name" value="Translation proteins"/>
    <property type="match status" value="1"/>
</dbReference>
<dbReference type="KEGG" id="trs:Terro_1356"/>
<sequence>MSTSNNDLVELHLETSQAAQAPKSENIRAKREPEKAVGFSPLDSNPAQEGASAPDLAANGAPSGEPEAWNSNVALHNPHLGQTPEPEPIHVSAEFAANFNIGDYLAEERGKDLLRFSTAGSVDDGKSTLIGRLLYDTQSVYDDQIQSIEGKGTTAPGVLDLALLTDGLRAEREQGITIDVAYRYFSTARRKFIIADTPGHEQYTRNMATGASTADVAVVLVDARKGVLIQSRRHAYITALLGVRNVIVAVNKMDLVDYSEEVFEKIQQDFTTFFHDLDIDGNDQTTLHFVPVSALAGDNVVHSSMNTWWYEGPTLLGLLESIPSSQVNIDAPFRMAVQRVIRPNLDFRGFAGQIAAGIVRVGDTITALPSGKHSKVQRIVTFDGDLPEAFAPLSVTLTLEDEIDISRGDLLVNAAEQPVIAKGFTASLVWMDETPLELGKRYLLKQGSRSVPAQVSTLVRTIDLSEVPGQLSHHKSAATLSMNGIGNVTVEALQPLAFDTYAANRHTGSFVLIDLQTNATVAAGMIRKAEATTAQATAQITRDITLHPGHALRLQGSEDAITAAIEALRNAGALREND</sequence>
<dbReference type="InterPro" id="IPR000795">
    <property type="entry name" value="T_Tr_GTP-bd_dom"/>
</dbReference>
<proteinExistence type="inferred from homology"/>
<organism evidence="9 10">
    <name type="scientific">Terriglobus roseus (strain DSM 18391 / NRRL B-41598 / KBS 63)</name>
    <dbReference type="NCBI Taxonomy" id="926566"/>
    <lineage>
        <taxon>Bacteria</taxon>
        <taxon>Pseudomonadati</taxon>
        <taxon>Acidobacteriota</taxon>
        <taxon>Terriglobia</taxon>
        <taxon>Terriglobales</taxon>
        <taxon>Acidobacteriaceae</taxon>
        <taxon>Terriglobus</taxon>
    </lineage>
</organism>
<dbReference type="STRING" id="926566.Terro_1356"/>
<dbReference type="CDD" id="cd04095">
    <property type="entry name" value="CysN_NoDQ_III"/>
    <property type="match status" value="1"/>
</dbReference>
<keyword evidence="2 6" id="KW-0548">Nucleotidyltransferase</keyword>
<dbReference type="eggNOG" id="COG2895">
    <property type="taxonomic scope" value="Bacteria"/>
</dbReference>
<comment type="subunit">
    <text evidence="6">Heterodimer composed of CysD, the smaller subunit, and CysN.</text>
</comment>
<dbReference type="Proteomes" id="UP000006056">
    <property type="component" value="Chromosome"/>
</dbReference>
<comment type="similarity">
    <text evidence="6">Belongs to the TRAFAC class translation factor GTPase superfamily. Classic translation factor GTPase family. CysN/NodQ subfamily.</text>
</comment>
<dbReference type="CDD" id="cd03695">
    <property type="entry name" value="CysN_NodQ_II"/>
    <property type="match status" value="1"/>
</dbReference>
<comment type="function">
    <text evidence="6">With CysD forms the ATP sulfurylase (ATPS) that catalyzes the adenylation of sulfate producing adenosine 5'-phosphosulfate (APS) and diphosphate, the first enzymatic step in sulfur assimilation pathway. APS synthesis involves the formation of a high-energy phosphoric-sulfuric acid anhydride bond driven by GTP hydrolysis by CysN coupled to ATP hydrolysis by CysD.</text>
</comment>
<dbReference type="GO" id="GO:0004781">
    <property type="term" value="F:sulfate adenylyltransferase (ATP) activity"/>
    <property type="evidence" value="ECO:0007669"/>
    <property type="project" value="UniProtKB-UniRule"/>
</dbReference>
<dbReference type="PANTHER" id="PTHR23115">
    <property type="entry name" value="TRANSLATION FACTOR"/>
    <property type="match status" value="1"/>
</dbReference>
<evidence type="ECO:0000256" key="6">
    <source>
        <dbReference type="HAMAP-Rule" id="MF_00062"/>
    </source>
</evidence>
<dbReference type="InterPro" id="IPR050100">
    <property type="entry name" value="TRAFAC_GTPase_members"/>
</dbReference>
<dbReference type="InterPro" id="IPR044138">
    <property type="entry name" value="CysN_II"/>
</dbReference>
<dbReference type="PROSITE" id="PS00301">
    <property type="entry name" value="G_TR_1"/>
    <property type="match status" value="1"/>
</dbReference>
<keyword evidence="10" id="KW-1185">Reference proteome</keyword>
<gene>
    <name evidence="6" type="primary">cysN</name>
    <name evidence="9" type="ordered locus">Terro_1356</name>
</gene>
<dbReference type="Pfam" id="PF00009">
    <property type="entry name" value="GTP_EFTU"/>
    <property type="match status" value="1"/>
</dbReference>
<dbReference type="HOGENOM" id="CLU_007265_5_2_0"/>
<dbReference type="InterPro" id="IPR031157">
    <property type="entry name" value="G_TR_CS"/>
</dbReference>
<comment type="catalytic activity">
    <reaction evidence="6">
        <text>sulfate + ATP + H(+) = adenosine 5'-phosphosulfate + diphosphate</text>
        <dbReference type="Rhea" id="RHEA:18133"/>
        <dbReference type="ChEBI" id="CHEBI:15378"/>
        <dbReference type="ChEBI" id="CHEBI:16189"/>
        <dbReference type="ChEBI" id="CHEBI:30616"/>
        <dbReference type="ChEBI" id="CHEBI:33019"/>
        <dbReference type="ChEBI" id="CHEBI:58243"/>
        <dbReference type="EC" id="2.7.7.4"/>
    </reaction>
</comment>
<dbReference type="InterPro" id="IPR011779">
    <property type="entry name" value="SO4_adenylTrfase_lsu"/>
</dbReference>
<dbReference type="AlphaFoldDB" id="I3ZEJ7"/>
<dbReference type="Gene3D" id="2.40.30.10">
    <property type="entry name" value="Translation factors"/>
    <property type="match status" value="2"/>
</dbReference>
<dbReference type="InterPro" id="IPR041757">
    <property type="entry name" value="CysN_GTP-bd"/>
</dbReference>
<dbReference type="PRINTS" id="PR00315">
    <property type="entry name" value="ELONGATNFCT"/>
</dbReference>
<evidence type="ECO:0000313" key="9">
    <source>
        <dbReference type="EMBL" id="AFL87665.1"/>
    </source>
</evidence>
<dbReference type="InterPro" id="IPR009000">
    <property type="entry name" value="Transl_B-barrel_sf"/>
</dbReference>
<dbReference type="NCBIfam" id="NF003478">
    <property type="entry name" value="PRK05124.1"/>
    <property type="match status" value="1"/>
</dbReference>
<dbReference type="EMBL" id="CP003379">
    <property type="protein sequence ID" value="AFL87665.1"/>
    <property type="molecule type" value="Genomic_DNA"/>
</dbReference>
<dbReference type="Pfam" id="PF22594">
    <property type="entry name" value="GTP-eEF1A_C"/>
    <property type="match status" value="1"/>
</dbReference>
<dbReference type="SUPFAM" id="SSF52540">
    <property type="entry name" value="P-loop containing nucleoside triphosphate hydrolases"/>
    <property type="match status" value="1"/>
</dbReference>
<dbReference type="GO" id="GO:0005524">
    <property type="term" value="F:ATP binding"/>
    <property type="evidence" value="ECO:0007669"/>
    <property type="project" value="UniProtKB-KW"/>
</dbReference>
<evidence type="ECO:0000256" key="4">
    <source>
        <dbReference type="ARBA" id="ARBA00022840"/>
    </source>
</evidence>
<dbReference type="InterPro" id="IPR044139">
    <property type="entry name" value="CysN_NoDQ_III"/>
</dbReference>
<evidence type="ECO:0000256" key="3">
    <source>
        <dbReference type="ARBA" id="ARBA00022741"/>
    </source>
</evidence>
<dbReference type="GO" id="GO:0003924">
    <property type="term" value="F:GTPase activity"/>
    <property type="evidence" value="ECO:0007669"/>
    <property type="project" value="InterPro"/>
</dbReference>
<accession>I3ZEJ7</accession>
<comment type="pathway">
    <text evidence="6">Sulfur metabolism; hydrogen sulfide biosynthesis; sulfite from sulfate: step 1/3.</text>
</comment>
<dbReference type="Gene3D" id="3.40.50.300">
    <property type="entry name" value="P-loop containing nucleotide triphosphate hydrolases"/>
    <property type="match status" value="1"/>
</dbReference>
<feature type="domain" description="Tr-type G" evidence="8">
    <location>
        <begin position="111"/>
        <end position="327"/>
    </location>
</feature>
<keyword evidence="3 6" id="KW-0547">Nucleotide-binding</keyword>
<dbReference type="GO" id="GO:0070814">
    <property type="term" value="P:hydrogen sulfide biosynthetic process"/>
    <property type="evidence" value="ECO:0007669"/>
    <property type="project" value="UniProtKB-UniRule"/>
</dbReference>
<keyword evidence="5 6" id="KW-0342">GTP-binding</keyword>
<protein>
    <recommendedName>
        <fullName evidence="6">Sulfate adenylyltransferase subunit 1</fullName>
        <ecNumber evidence="6">2.7.7.4</ecNumber>
    </recommendedName>
    <alternativeName>
        <fullName evidence="6">ATP-sulfurylase large subunit</fullName>
    </alternativeName>
    <alternativeName>
        <fullName evidence="6">Sulfate adenylate transferase</fullName>
        <shortName evidence="6">SAT</shortName>
    </alternativeName>
</protein>
<dbReference type="InterPro" id="IPR054696">
    <property type="entry name" value="GTP-eEF1A_C"/>
</dbReference>
<feature type="compositionally biased region" description="Basic and acidic residues" evidence="7">
    <location>
        <begin position="25"/>
        <end position="35"/>
    </location>
</feature>
<evidence type="ECO:0000313" key="10">
    <source>
        <dbReference type="Proteomes" id="UP000006056"/>
    </source>
</evidence>
<dbReference type="UniPathway" id="UPA00140">
    <property type="reaction ID" value="UER00204"/>
</dbReference>
<feature type="binding site" evidence="6">
    <location>
        <begin position="251"/>
        <end position="254"/>
    </location>
    <ligand>
        <name>GTP</name>
        <dbReference type="ChEBI" id="CHEBI:37565"/>
    </ligand>
</feature>
<keyword evidence="4 6" id="KW-0067">ATP-binding</keyword>
<dbReference type="RefSeq" id="WP_014785234.1">
    <property type="nucleotide sequence ID" value="NC_018014.1"/>
</dbReference>
<name>I3ZEJ7_TERRK</name>
<reference evidence="9 10" key="1">
    <citation type="submission" date="2012-06" db="EMBL/GenBank/DDBJ databases">
        <title>Complete genome of Terriglobus roseus DSM 18391.</title>
        <authorList>
            <consortium name="US DOE Joint Genome Institute (JGI-PGF)"/>
            <person name="Lucas S."/>
            <person name="Copeland A."/>
            <person name="Lapidus A."/>
            <person name="Glavina del Rio T."/>
            <person name="Dalin E."/>
            <person name="Tice H."/>
            <person name="Bruce D."/>
            <person name="Goodwin L."/>
            <person name="Pitluck S."/>
            <person name="Peters L."/>
            <person name="Mikhailova N."/>
            <person name="Munk A.C.C."/>
            <person name="Kyrpides N."/>
            <person name="Mavromatis K."/>
            <person name="Ivanova N."/>
            <person name="Brettin T."/>
            <person name="Detter J.C."/>
            <person name="Han C."/>
            <person name="Larimer F."/>
            <person name="Land M."/>
            <person name="Hauser L."/>
            <person name="Markowitz V."/>
            <person name="Cheng J.-F."/>
            <person name="Hugenholtz P."/>
            <person name="Woyke T."/>
            <person name="Wu D."/>
            <person name="Brambilla E."/>
            <person name="Klenk H.-P."/>
            <person name="Eisen J.A."/>
        </authorList>
    </citation>
    <scope>NUCLEOTIDE SEQUENCE [LARGE SCALE GENOMIC DNA]</scope>
    <source>
        <strain evidence="10">DSM 18391 / NRRL B-41598 / KBS 63</strain>
    </source>
</reference>
<dbReference type="GO" id="GO:0005525">
    <property type="term" value="F:GTP binding"/>
    <property type="evidence" value="ECO:0007669"/>
    <property type="project" value="UniProtKB-UniRule"/>
</dbReference>
<dbReference type="GO" id="GO:0000103">
    <property type="term" value="P:sulfate assimilation"/>
    <property type="evidence" value="ECO:0007669"/>
    <property type="project" value="UniProtKB-UniRule"/>
</dbReference>
<evidence type="ECO:0000256" key="2">
    <source>
        <dbReference type="ARBA" id="ARBA00022695"/>
    </source>
</evidence>
<dbReference type="FunFam" id="3.40.50.300:FF:000119">
    <property type="entry name" value="Sulfate adenylyltransferase subunit 1"/>
    <property type="match status" value="1"/>
</dbReference>